<gene>
    <name evidence="2" type="ORF">MELLADRAFT_123766</name>
</gene>
<evidence type="ECO:0000313" key="2">
    <source>
        <dbReference type="EMBL" id="EGG13098.1"/>
    </source>
</evidence>
<dbReference type="RefSeq" id="XP_007404036.1">
    <property type="nucleotide sequence ID" value="XM_007403974.1"/>
</dbReference>
<protein>
    <submittedName>
        <fullName evidence="2">Secreted protein</fullName>
    </submittedName>
</protein>
<proteinExistence type="predicted"/>
<dbReference type="GeneID" id="18926468"/>
<dbReference type="HOGENOM" id="CLU_150810_1_0_1"/>
<dbReference type="AlphaFoldDB" id="F4R3V3"/>
<feature type="signal peptide" evidence="1">
    <location>
        <begin position="1"/>
        <end position="29"/>
    </location>
</feature>
<accession>F4R3V3</accession>
<evidence type="ECO:0000256" key="1">
    <source>
        <dbReference type="SAM" id="SignalP"/>
    </source>
</evidence>
<organism evidence="3">
    <name type="scientific">Melampsora larici-populina (strain 98AG31 / pathotype 3-4-7)</name>
    <name type="common">Poplar leaf rust fungus</name>
    <dbReference type="NCBI Taxonomy" id="747676"/>
    <lineage>
        <taxon>Eukaryota</taxon>
        <taxon>Fungi</taxon>
        <taxon>Dikarya</taxon>
        <taxon>Basidiomycota</taxon>
        <taxon>Pucciniomycotina</taxon>
        <taxon>Pucciniomycetes</taxon>
        <taxon>Pucciniales</taxon>
        <taxon>Melampsoraceae</taxon>
        <taxon>Melampsora</taxon>
    </lineage>
</organism>
<keyword evidence="3" id="KW-1185">Reference proteome</keyword>
<name>F4R3V3_MELLP</name>
<sequence>MFSFDSLLKLQVLIFFIAISITQLTSIEAVTVQCIKGFGVKDPKEISGCNDKDFNPYVCMTRQCGRDGLHYTVMKGCVFEGLAGTSEQQCVSYNPTGDKYECYNSGHKKYLCPYIASNVPYITCTNCRAAPPPRPAQPIG</sequence>
<reference evidence="3" key="1">
    <citation type="journal article" date="2011" name="Proc. Natl. Acad. Sci. U.S.A.">
        <title>Obligate biotrophy features unraveled by the genomic analysis of rust fungi.</title>
        <authorList>
            <person name="Duplessis S."/>
            <person name="Cuomo C.A."/>
            <person name="Lin Y.-C."/>
            <person name="Aerts A."/>
            <person name="Tisserant E."/>
            <person name="Veneault-Fourrey C."/>
            <person name="Joly D.L."/>
            <person name="Hacquard S."/>
            <person name="Amselem J."/>
            <person name="Cantarel B.L."/>
            <person name="Chiu R."/>
            <person name="Coutinho P.M."/>
            <person name="Feau N."/>
            <person name="Field M."/>
            <person name="Frey P."/>
            <person name="Gelhaye E."/>
            <person name="Goldberg J."/>
            <person name="Grabherr M.G."/>
            <person name="Kodira C.D."/>
            <person name="Kohler A."/>
            <person name="Kuees U."/>
            <person name="Lindquist E.A."/>
            <person name="Lucas S.M."/>
            <person name="Mago R."/>
            <person name="Mauceli E."/>
            <person name="Morin E."/>
            <person name="Murat C."/>
            <person name="Pangilinan J.L."/>
            <person name="Park R."/>
            <person name="Pearson M."/>
            <person name="Quesneville H."/>
            <person name="Rouhier N."/>
            <person name="Sakthikumar S."/>
            <person name="Salamov A.A."/>
            <person name="Schmutz J."/>
            <person name="Selles B."/>
            <person name="Shapiro H."/>
            <person name="Tanguay P."/>
            <person name="Tuskan G.A."/>
            <person name="Henrissat B."/>
            <person name="Van de Peer Y."/>
            <person name="Rouze P."/>
            <person name="Ellis J.G."/>
            <person name="Dodds P.N."/>
            <person name="Schein J.E."/>
            <person name="Zhong S."/>
            <person name="Hamelin R.C."/>
            <person name="Grigoriev I.V."/>
            <person name="Szabo L.J."/>
            <person name="Martin F."/>
        </authorList>
    </citation>
    <scope>NUCLEOTIDE SEQUENCE [LARGE SCALE GENOMIC DNA]</scope>
    <source>
        <strain evidence="3">98AG31 / pathotype 3-4-7</strain>
    </source>
</reference>
<feature type="chain" id="PRO_5003317222" evidence="1">
    <location>
        <begin position="30"/>
        <end position="140"/>
    </location>
</feature>
<dbReference type="Proteomes" id="UP000001072">
    <property type="component" value="Unassembled WGS sequence"/>
</dbReference>
<dbReference type="VEuPathDB" id="FungiDB:MELLADRAFT_123766"/>
<keyword evidence="1" id="KW-0732">Signal</keyword>
<evidence type="ECO:0000313" key="3">
    <source>
        <dbReference type="Proteomes" id="UP000001072"/>
    </source>
</evidence>
<dbReference type="InParanoid" id="F4R3V3"/>
<dbReference type="EMBL" id="GL883090">
    <property type="protein sequence ID" value="EGG13098.1"/>
    <property type="molecule type" value="Genomic_DNA"/>
</dbReference>
<dbReference type="KEGG" id="mlr:MELLADRAFT_123766"/>